<dbReference type="InterPro" id="IPR011006">
    <property type="entry name" value="CheY-like_superfamily"/>
</dbReference>
<dbReference type="Proteomes" id="UP001500979">
    <property type="component" value="Unassembled WGS sequence"/>
</dbReference>
<evidence type="ECO:0000256" key="3">
    <source>
        <dbReference type="ARBA" id="ARBA00023125"/>
    </source>
</evidence>
<dbReference type="SMART" id="SM00448">
    <property type="entry name" value="REC"/>
    <property type="match status" value="1"/>
</dbReference>
<dbReference type="Gene3D" id="6.10.250.690">
    <property type="match status" value="1"/>
</dbReference>
<dbReference type="Pfam" id="PF00072">
    <property type="entry name" value="Response_reg"/>
    <property type="match status" value="1"/>
</dbReference>
<dbReference type="PANTHER" id="PTHR48111:SF72">
    <property type="entry name" value="SENSORY TRANSDUCTION PROTEIN REGX3"/>
    <property type="match status" value="1"/>
</dbReference>
<evidence type="ECO:0000259" key="8">
    <source>
        <dbReference type="PROSITE" id="PS50110"/>
    </source>
</evidence>
<name>A0ABN3VB61_9PSEU</name>
<dbReference type="Pfam" id="PF00486">
    <property type="entry name" value="Trans_reg_C"/>
    <property type="match status" value="1"/>
</dbReference>
<keyword evidence="2" id="KW-0805">Transcription regulation</keyword>
<comment type="caution">
    <text evidence="10">The sequence shown here is derived from an EMBL/GenBank/DDBJ whole genome shotgun (WGS) entry which is preliminary data.</text>
</comment>
<keyword evidence="1 6" id="KW-0597">Phosphoprotein</keyword>
<reference evidence="10 11" key="1">
    <citation type="journal article" date="2019" name="Int. J. Syst. Evol. Microbiol.">
        <title>The Global Catalogue of Microorganisms (GCM) 10K type strain sequencing project: providing services to taxonomists for standard genome sequencing and annotation.</title>
        <authorList>
            <consortium name="The Broad Institute Genomics Platform"/>
            <consortium name="The Broad Institute Genome Sequencing Center for Infectious Disease"/>
            <person name="Wu L."/>
            <person name="Ma J."/>
        </authorList>
    </citation>
    <scope>NUCLEOTIDE SEQUENCE [LARGE SCALE GENOMIC DNA]</scope>
    <source>
        <strain evidence="10 11">JCM 9383</strain>
    </source>
</reference>
<evidence type="ECO:0000256" key="5">
    <source>
        <dbReference type="ARBA" id="ARBA00041201"/>
    </source>
</evidence>
<dbReference type="PROSITE" id="PS51755">
    <property type="entry name" value="OMPR_PHOB"/>
    <property type="match status" value="1"/>
</dbReference>
<evidence type="ECO:0000313" key="11">
    <source>
        <dbReference type="Proteomes" id="UP001500979"/>
    </source>
</evidence>
<feature type="domain" description="OmpR/PhoB-type" evidence="9">
    <location>
        <begin position="125"/>
        <end position="220"/>
    </location>
</feature>
<dbReference type="InterPro" id="IPR036388">
    <property type="entry name" value="WH-like_DNA-bd_sf"/>
</dbReference>
<evidence type="ECO:0000256" key="1">
    <source>
        <dbReference type="ARBA" id="ARBA00022553"/>
    </source>
</evidence>
<gene>
    <name evidence="10" type="ORF">GCM10010470_20000</name>
</gene>
<accession>A0ABN3VB61</accession>
<proteinExistence type="predicted"/>
<dbReference type="PANTHER" id="PTHR48111">
    <property type="entry name" value="REGULATOR OF RPOS"/>
    <property type="match status" value="1"/>
</dbReference>
<evidence type="ECO:0000313" key="10">
    <source>
        <dbReference type="EMBL" id="GAA2785795.1"/>
    </source>
</evidence>
<dbReference type="SMART" id="SM00862">
    <property type="entry name" value="Trans_reg_C"/>
    <property type="match status" value="1"/>
</dbReference>
<dbReference type="RefSeq" id="WP_344679259.1">
    <property type="nucleotide sequence ID" value="NZ_BAAAUX010000011.1"/>
</dbReference>
<keyword evidence="4" id="KW-0804">Transcription</keyword>
<feature type="modified residue" description="4-aspartylphosphate" evidence="6">
    <location>
        <position position="50"/>
    </location>
</feature>
<organism evidence="10 11">
    <name type="scientific">Saccharopolyspora taberi</name>
    <dbReference type="NCBI Taxonomy" id="60895"/>
    <lineage>
        <taxon>Bacteria</taxon>
        <taxon>Bacillati</taxon>
        <taxon>Actinomycetota</taxon>
        <taxon>Actinomycetes</taxon>
        <taxon>Pseudonocardiales</taxon>
        <taxon>Pseudonocardiaceae</taxon>
        <taxon>Saccharopolyspora</taxon>
    </lineage>
</organism>
<dbReference type="Gene3D" id="1.10.10.10">
    <property type="entry name" value="Winged helix-like DNA-binding domain superfamily/Winged helix DNA-binding domain"/>
    <property type="match status" value="1"/>
</dbReference>
<keyword evidence="11" id="KW-1185">Reference proteome</keyword>
<dbReference type="InterPro" id="IPR001867">
    <property type="entry name" value="OmpR/PhoB-type_DNA-bd"/>
</dbReference>
<dbReference type="CDD" id="cd00383">
    <property type="entry name" value="trans_reg_C"/>
    <property type="match status" value="1"/>
</dbReference>
<dbReference type="InterPro" id="IPR039420">
    <property type="entry name" value="WalR-like"/>
</dbReference>
<evidence type="ECO:0000256" key="4">
    <source>
        <dbReference type="ARBA" id="ARBA00023163"/>
    </source>
</evidence>
<dbReference type="Gene3D" id="3.40.50.2300">
    <property type="match status" value="1"/>
</dbReference>
<dbReference type="InterPro" id="IPR001789">
    <property type="entry name" value="Sig_transdc_resp-reg_receiver"/>
</dbReference>
<dbReference type="PROSITE" id="PS50110">
    <property type="entry name" value="RESPONSE_REGULATORY"/>
    <property type="match status" value="1"/>
</dbReference>
<sequence>MLLLIVEDDDHVASALTSVLGRHGFDTVRARTGAQALDALAREPDLVLLDLGLPDTDGFDLCRRMRQRFDRPIMVVTARTDTRARIHGLNLGADDYVVKPYDVGELIARIHAVARRSAPRAETGTGTRTAGPIRVDVDTREVTVDGRPVQLTRKEFDLLALLARQPGVVFSREQILSEVWSTHWQGSQRTLEVHVASLRTKLGLADAVQTVRGVGYRLRP</sequence>
<evidence type="ECO:0000256" key="7">
    <source>
        <dbReference type="PROSITE-ProRule" id="PRU01091"/>
    </source>
</evidence>
<evidence type="ECO:0000259" key="9">
    <source>
        <dbReference type="PROSITE" id="PS51755"/>
    </source>
</evidence>
<protein>
    <recommendedName>
        <fullName evidence="5">Sensory transduction protein RegX3</fullName>
    </recommendedName>
</protein>
<dbReference type="SUPFAM" id="SSF52172">
    <property type="entry name" value="CheY-like"/>
    <property type="match status" value="1"/>
</dbReference>
<dbReference type="EMBL" id="BAAAUX010000011">
    <property type="protein sequence ID" value="GAA2785795.1"/>
    <property type="molecule type" value="Genomic_DNA"/>
</dbReference>
<evidence type="ECO:0000256" key="2">
    <source>
        <dbReference type="ARBA" id="ARBA00023015"/>
    </source>
</evidence>
<feature type="DNA-binding region" description="OmpR/PhoB-type" evidence="7">
    <location>
        <begin position="125"/>
        <end position="220"/>
    </location>
</feature>
<evidence type="ECO:0000256" key="6">
    <source>
        <dbReference type="PROSITE-ProRule" id="PRU00169"/>
    </source>
</evidence>
<feature type="domain" description="Response regulatory" evidence="8">
    <location>
        <begin position="2"/>
        <end position="114"/>
    </location>
</feature>
<keyword evidence="3 7" id="KW-0238">DNA-binding</keyword>